<dbReference type="GO" id="GO:0006370">
    <property type="term" value="P:7-methylguanosine mRNA capping"/>
    <property type="evidence" value="ECO:0007669"/>
    <property type="project" value="UniProtKB-KW"/>
</dbReference>
<dbReference type="InterPro" id="IPR001339">
    <property type="entry name" value="mRNA_cap_enzyme_adenylation"/>
</dbReference>
<dbReference type="PANTHER" id="PTHR10367">
    <property type="entry name" value="MRNA-CAPPING ENZYME"/>
    <property type="match status" value="1"/>
</dbReference>
<feature type="domain" description="mRNA capping enzyme adenylation" evidence="12">
    <location>
        <begin position="43"/>
        <end position="244"/>
    </location>
</feature>
<dbReference type="EC" id="2.7.7.50" evidence="2"/>
<evidence type="ECO:0000256" key="8">
    <source>
        <dbReference type="ARBA" id="ARBA00023134"/>
    </source>
</evidence>
<dbReference type="SUPFAM" id="SSF50249">
    <property type="entry name" value="Nucleic acid-binding proteins"/>
    <property type="match status" value="1"/>
</dbReference>
<dbReference type="InterPro" id="IPR051029">
    <property type="entry name" value="mRNA_Capping_Enz/RNA_Phosphat"/>
</dbReference>
<evidence type="ECO:0000256" key="7">
    <source>
        <dbReference type="ARBA" id="ARBA00023042"/>
    </source>
</evidence>
<keyword evidence="4" id="KW-0808">Transferase</keyword>
<dbReference type="GO" id="GO:0004484">
    <property type="term" value="F:mRNA guanylyltransferase activity"/>
    <property type="evidence" value="ECO:0007669"/>
    <property type="project" value="UniProtKB-EC"/>
</dbReference>
<dbReference type="EMBL" id="KZ988259">
    <property type="protein sequence ID" value="RKP12633.1"/>
    <property type="molecule type" value="Genomic_DNA"/>
</dbReference>
<feature type="region of interest" description="Disordered" evidence="11">
    <location>
        <begin position="261"/>
        <end position="280"/>
    </location>
</feature>
<evidence type="ECO:0000313" key="14">
    <source>
        <dbReference type="EMBL" id="RKP12633.1"/>
    </source>
</evidence>
<dbReference type="GO" id="GO:0005634">
    <property type="term" value="C:nucleus"/>
    <property type="evidence" value="ECO:0007669"/>
    <property type="project" value="UniProtKB-SubCell"/>
</dbReference>
<evidence type="ECO:0000259" key="12">
    <source>
        <dbReference type="Pfam" id="PF01331"/>
    </source>
</evidence>
<evidence type="ECO:0000259" key="13">
    <source>
        <dbReference type="Pfam" id="PF03919"/>
    </source>
</evidence>
<evidence type="ECO:0000256" key="4">
    <source>
        <dbReference type="ARBA" id="ARBA00022679"/>
    </source>
</evidence>
<protein>
    <recommendedName>
        <fullName evidence="2">mRNA guanylyltransferase</fullName>
        <ecNumber evidence="2">2.7.7.50</ecNumber>
    </recommendedName>
</protein>
<evidence type="ECO:0000256" key="2">
    <source>
        <dbReference type="ARBA" id="ARBA00012475"/>
    </source>
</evidence>
<dbReference type="InterPro" id="IPR013846">
    <property type="entry name" value="mRNA_cap_enzyme_C"/>
</dbReference>
<dbReference type="Gene3D" id="2.40.50.140">
    <property type="entry name" value="Nucleic acid-binding proteins"/>
    <property type="match status" value="1"/>
</dbReference>
<dbReference type="Pfam" id="PF01331">
    <property type="entry name" value="mRNA_cap_enzyme"/>
    <property type="match status" value="1"/>
</dbReference>
<evidence type="ECO:0000256" key="3">
    <source>
        <dbReference type="ARBA" id="ARBA00022664"/>
    </source>
</evidence>
<keyword evidence="6" id="KW-0547">Nucleotide-binding</keyword>
<dbReference type="Pfam" id="PF03919">
    <property type="entry name" value="mRNA_cap_C"/>
    <property type="match status" value="1"/>
</dbReference>
<accession>A0A4P9Y1J2</accession>
<evidence type="ECO:0000313" key="15">
    <source>
        <dbReference type="Proteomes" id="UP000267251"/>
    </source>
</evidence>
<keyword evidence="15" id="KW-1185">Reference proteome</keyword>
<dbReference type="OrthoDB" id="200924at2759"/>
<keyword evidence="5" id="KW-0548">Nucleotidyltransferase</keyword>
<dbReference type="Gene3D" id="3.30.470.30">
    <property type="entry name" value="DNA ligase/mRNA capping enzyme"/>
    <property type="match status" value="1"/>
</dbReference>
<name>A0A4P9Y1J2_9FUNG</name>
<dbReference type="PANTHER" id="PTHR10367:SF17">
    <property type="entry name" value="MRNA-CAPPING ENZYME"/>
    <property type="match status" value="1"/>
</dbReference>
<comment type="subcellular location">
    <subcellularLocation>
        <location evidence="1">Nucleus</location>
    </subcellularLocation>
</comment>
<evidence type="ECO:0000256" key="5">
    <source>
        <dbReference type="ARBA" id="ARBA00022695"/>
    </source>
</evidence>
<comment type="catalytic activity">
    <reaction evidence="10">
        <text>a 5'-end diphospho-ribonucleoside in mRNA + GTP + H(+) = a 5'-end (5'-triphosphoguanosine)-ribonucleoside in mRNA + diphosphate</text>
        <dbReference type="Rhea" id="RHEA:67012"/>
        <dbReference type="Rhea" id="RHEA-COMP:17165"/>
        <dbReference type="Rhea" id="RHEA-COMP:17166"/>
        <dbReference type="ChEBI" id="CHEBI:15378"/>
        <dbReference type="ChEBI" id="CHEBI:33019"/>
        <dbReference type="ChEBI" id="CHEBI:37565"/>
        <dbReference type="ChEBI" id="CHEBI:167616"/>
        <dbReference type="ChEBI" id="CHEBI:167617"/>
        <dbReference type="EC" id="2.7.7.50"/>
    </reaction>
    <physiologicalReaction direction="left-to-right" evidence="10">
        <dbReference type="Rhea" id="RHEA:67013"/>
    </physiologicalReaction>
</comment>
<dbReference type="InterPro" id="IPR012340">
    <property type="entry name" value="NA-bd_OB-fold"/>
</dbReference>
<dbReference type="SUPFAM" id="SSF56091">
    <property type="entry name" value="DNA ligase/mRNA capping enzyme, catalytic domain"/>
    <property type="match status" value="1"/>
</dbReference>
<proteinExistence type="predicted"/>
<sequence length="392" mass="44230">MKFPEPPAIPGHRINPQLEEVLRGQVHNRLGLKGSYPRFPGSQPVSFGRQGIQALEEQDYWVCEKTDGLRVLLLSVYAAEAGQLSTFLVDRNNSYYQVETVYFPQPGHIPADRRFGANMIDGELVTDLDPQTGRPILRYYAFDALLIWGDSVLEKPLTKRYGALQQDLLDWVRRWRRTPESAAMRAREPFEVVCKPMQRSYGLGIVLEESLDPARQKHKSDGLIFSRANAPYKIGSTRDMLKWKPADENSVDFRLHVYNVGGEGGPGEGGSEEGGRGSGEMEGDLVGALNIWIKDDDHQPWGILENTPTLVQEWTEAGVPYEGRIVEASYLADNRWAFMRFRDDKEKANHITVAQSVKESIEDNITEDTLKGNVQKIRGAWKDREANASSQP</sequence>
<reference evidence="15" key="1">
    <citation type="journal article" date="2018" name="Nat. Microbiol.">
        <title>Leveraging single-cell genomics to expand the fungal tree of life.</title>
        <authorList>
            <person name="Ahrendt S.R."/>
            <person name="Quandt C.A."/>
            <person name="Ciobanu D."/>
            <person name="Clum A."/>
            <person name="Salamov A."/>
            <person name="Andreopoulos B."/>
            <person name="Cheng J.F."/>
            <person name="Woyke T."/>
            <person name="Pelin A."/>
            <person name="Henrissat B."/>
            <person name="Reynolds N.K."/>
            <person name="Benny G.L."/>
            <person name="Smith M.E."/>
            <person name="James T.Y."/>
            <person name="Grigoriev I.V."/>
        </authorList>
    </citation>
    <scope>NUCLEOTIDE SEQUENCE [LARGE SCALE GENOMIC DNA]</scope>
</reference>
<dbReference type="Proteomes" id="UP000267251">
    <property type="component" value="Unassembled WGS sequence"/>
</dbReference>
<keyword evidence="9" id="KW-0539">Nucleus</keyword>
<dbReference type="AlphaFoldDB" id="A0A4P9Y1J2"/>
<dbReference type="GO" id="GO:0005524">
    <property type="term" value="F:ATP binding"/>
    <property type="evidence" value="ECO:0007669"/>
    <property type="project" value="InterPro"/>
</dbReference>
<dbReference type="GO" id="GO:0005525">
    <property type="term" value="F:GTP binding"/>
    <property type="evidence" value="ECO:0007669"/>
    <property type="project" value="UniProtKB-KW"/>
</dbReference>
<keyword evidence="8" id="KW-0342">GTP-binding</keyword>
<dbReference type="CDD" id="cd07895">
    <property type="entry name" value="Adenylation_mRNA_capping"/>
    <property type="match status" value="1"/>
</dbReference>
<evidence type="ECO:0000256" key="11">
    <source>
        <dbReference type="SAM" id="MobiDB-lite"/>
    </source>
</evidence>
<evidence type="ECO:0000256" key="10">
    <source>
        <dbReference type="ARBA" id="ARBA00044624"/>
    </source>
</evidence>
<keyword evidence="3" id="KW-0507">mRNA processing</keyword>
<gene>
    <name evidence="14" type="ORF">BJ684DRAFT_11224</name>
</gene>
<keyword evidence="7" id="KW-0506">mRNA capping</keyword>
<evidence type="ECO:0000256" key="1">
    <source>
        <dbReference type="ARBA" id="ARBA00004123"/>
    </source>
</evidence>
<feature type="domain" description="mRNA capping enzyme C-terminal" evidence="13">
    <location>
        <begin position="248"/>
        <end position="370"/>
    </location>
</feature>
<evidence type="ECO:0000256" key="9">
    <source>
        <dbReference type="ARBA" id="ARBA00023242"/>
    </source>
</evidence>
<organism evidence="14 15">
    <name type="scientific">Piptocephalis cylindrospora</name>
    <dbReference type="NCBI Taxonomy" id="1907219"/>
    <lineage>
        <taxon>Eukaryota</taxon>
        <taxon>Fungi</taxon>
        <taxon>Fungi incertae sedis</taxon>
        <taxon>Zoopagomycota</taxon>
        <taxon>Zoopagomycotina</taxon>
        <taxon>Zoopagomycetes</taxon>
        <taxon>Zoopagales</taxon>
        <taxon>Piptocephalidaceae</taxon>
        <taxon>Piptocephalis</taxon>
    </lineage>
</organism>
<evidence type="ECO:0000256" key="6">
    <source>
        <dbReference type="ARBA" id="ARBA00022741"/>
    </source>
</evidence>